<comment type="caution">
    <text evidence="1">The sequence shown here is derived from an EMBL/GenBank/DDBJ whole genome shotgun (WGS) entry which is preliminary data.</text>
</comment>
<evidence type="ECO:0000313" key="1">
    <source>
        <dbReference type="EMBL" id="RHN66102.1"/>
    </source>
</evidence>
<name>A0A396IKN9_MEDTR</name>
<dbReference type="PANTHER" id="PTHR34835:SF34">
    <property type="entry name" value="OS08G0555500 PROTEIN"/>
    <property type="match status" value="1"/>
</dbReference>
<dbReference type="EMBL" id="PSQE01000003">
    <property type="protein sequence ID" value="RHN66102.1"/>
    <property type="molecule type" value="Genomic_DNA"/>
</dbReference>
<dbReference type="Proteomes" id="UP000265566">
    <property type="component" value="Chromosome 3"/>
</dbReference>
<proteinExistence type="predicted"/>
<dbReference type="AlphaFoldDB" id="A0A396IKN9"/>
<dbReference type="Gramene" id="rna14017">
    <property type="protein sequence ID" value="RHN66102.1"/>
    <property type="gene ID" value="gene14017"/>
</dbReference>
<protein>
    <submittedName>
        <fullName evidence="1">Uncharacterized protein</fullName>
    </submittedName>
</protein>
<gene>
    <name evidence="1" type="ORF">MtrunA17_Chr3g0087121</name>
</gene>
<evidence type="ECO:0000313" key="2">
    <source>
        <dbReference type="Proteomes" id="UP000265566"/>
    </source>
</evidence>
<reference evidence="2" key="1">
    <citation type="journal article" date="2018" name="Nat. Plants">
        <title>Whole-genome landscape of Medicago truncatula symbiotic genes.</title>
        <authorList>
            <person name="Pecrix Y."/>
            <person name="Staton S.E."/>
            <person name="Sallet E."/>
            <person name="Lelandais-Briere C."/>
            <person name="Moreau S."/>
            <person name="Carrere S."/>
            <person name="Blein T."/>
            <person name="Jardinaud M.F."/>
            <person name="Latrasse D."/>
            <person name="Zouine M."/>
            <person name="Zahm M."/>
            <person name="Kreplak J."/>
            <person name="Mayjonade B."/>
            <person name="Satge C."/>
            <person name="Perez M."/>
            <person name="Cauet S."/>
            <person name="Marande W."/>
            <person name="Chantry-Darmon C."/>
            <person name="Lopez-Roques C."/>
            <person name="Bouchez O."/>
            <person name="Berard A."/>
            <person name="Debelle F."/>
            <person name="Munos S."/>
            <person name="Bendahmane A."/>
            <person name="Berges H."/>
            <person name="Niebel A."/>
            <person name="Buitink J."/>
            <person name="Frugier F."/>
            <person name="Benhamed M."/>
            <person name="Crespi M."/>
            <person name="Gouzy J."/>
            <person name="Gamas P."/>
        </authorList>
    </citation>
    <scope>NUCLEOTIDE SEQUENCE [LARGE SCALE GENOMIC DNA]</scope>
    <source>
        <strain evidence="2">cv. Jemalong A17</strain>
    </source>
</reference>
<accession>A0A396IKN9</accession>
<dbReference type="PANTHER" id="PTHR34835">
    <property type="entry name" value="OS07G0283600 PROTEIN-RELATED"/>
    <property type="match status" value="1"/>
</dbReference>
<organism evidence="1 2">
    <name type="scientific">Medicago truncatula</name>
    <name type="common">Barrel medic</name>
    <name type="synonym">Medicago tribuloides</name>
    <dbReference type="NCBI Taxonomy" id="3880"/>
    <lineage>
        <taxon>Eukaryota</taxon>
        <taxon>Viridiplantae</taxon>
        <taxon>Streptophyta</taxon>
        <taxon>Embryophyta</taxon>
        <taxon>Tracheophyta</taxon>
        <taxon>Spermatophyta</taxon>
        <taxon>Magnoliopsida</taxon>
        <taxon>eudicotyledons</taxon>
        <taxon>Gunneridae</taxon>
        <taxon>Pentapetalae</taxon>
        <taxon>rosids</taxon>
        <taxon>fabids</taxon>
        <taxon>Fabales</taxon>
        <taxon>Fabaceae</taxon>
        <taxon>Papilionoideae</taxon>
        <taxon>50 kb inversion clade</taxon>
        <taxon>NPAAA clade</taxon>
        <taxon>Hologalegina</taxon>
        <taxon>IRL clade</taxon>
        <taxon>Trifolieae</taxon>
        <taxon>Medicago</taxon>
    </lineage>
</organism>
<sequence>MKSIDGKRRKYQIIQLLNESGFGGMVRICKWTKIHKFFVEWVVRHFEKENMWIRLSKTDVLPLKEEDVHRVYHLPMAGEQINIKLCSEAAIKRLRVELGLDGDYSPFVKATELEIRLKIMEKPKAWVKGAICLIIHNILCPTNNSLVSLHYAQVLEEASSYNWCSHVLQYMKDGLQNPEVANPLADFHFLMINYMEKMGKRSPFLTGKYKQPSLRDWDVKSANQNLQKVHELMGLDKGLTVGVKRLQTTDDGLLVMCFDADTCPLSKVREN</sequence>